<dbReference type="Pfam" id="PF00293">
    <property type="entry name" value="NUDIX"/>
    <property type="match status" value="1"/>
</dbReference>
<evidence type="ECO:0000256" key="1">
    <source>
        <dbReference type="ARBA" id="ARBA00005582"/>
    </source>
</evidence>
<dbReference type="PANTHER" id="PTHR43736:SF1">
    <property type="entry name" value="DIHYDRONEOPTERIN TRIPHOSPHATE DIPHOSPHATASE"/>
    <property type="match status" value="1"/>
</dbReference>
<gene>
    <name evidence="3" type="ORF">EBO34_19250</name>
</gene>
<dbReference type="Proteomes" id="UP000278746">
    <property type="component" value="Unassembled WGS sequence"/>
</dbReference>
<keyword evidence="4" id="KW-1185">Reference proteome</keyword>
<dbReference type="InterPro" id="IPR015797">
    <property type="entry name" value="NUDIX_hydrolase-like_dom_sf"/>
</dbReference>
<dbReference type="EMBL" id="RHIB01000004">
    <property type="protein sequence ID" value="RNA66259.1"/>
    <property type="molecule type" value="Genomic_DNA"/>
</dbReference>
<dbReference type="InterPro" id="IPR000086">
    <property type="entry name" value="NUDIX_hydrolase_dom"/>
</dbReference>
<protein>
    <submittedName>
        <fullName evidence="3">NUDIX domain-containing protein</fullName>
    </submittedName>
</protein>
<dbReference type="OrthoDB" id="9804442at2"/>
<organism evidence="3 4">
    <name type="scientific">Alteribacter keqinensis</name>
    <dbReference type="NCBI Taxonomy" id="2483800"/>
    <lineage>
        <taxon>Bacteria</taxon>
        <taxon>Bacillati</taxon>
        <taxon>Bacillota</taxon>
        <taxon>Bacilli</taxon>
        <taxon>Bacillales</taxon>
        <taxon>Bacillaceae</taxon>
        <taxon>Alteribacter</taxon>
    </lineage>
</organism>
<dbReference type="AlphaFoldDB" id="A0A3M7TL23"/>
<dbReference type="SUPFAM" id="SSF55811">
    <property type="entry name" value="Nudix"/>
    <property type="match status" value="1"/>
</dbReference>
<evidence type="ECO:0000313" key="4">
    <source>
        <dbReference type="Proteomes" id="UP000278746"/>
    </source>
</evidence>
<dbReference type="InterPro" id="IPR059176">
    <property type="entry name" value="UDP-X_N"/>
</dbReference>
<proteinExistence type="inferred from homology"/>
<name>A0A3M7TL23_9BACI</name>
<feature type="domain" description="Nudix hydrolase" evidence="2">
    <location>
        <begin position="66"/>
        <end position="194"/>
    </location>
</feature>
<evidence type="ECO:0000313" key="3">
    <source>
        <dbReference type="EMBL" id="RNA66259.1"/>
    </source>
</evidence>
<dbReference type="CDD" id="cd04672">
    <property type="entry name" value="NUDIX_CDP-Chase_like"/>
    <property type="match status" value="1"/>
</dbReference>
<dbReference type="PANTHER" id="PTHR43736">
    <property type="entry name" value="ADP-RIBOSE PYROPHOSPHATASE"/>
    <property type="match status" value="1"/>
</dbReference>
<sequence length="205" mass="23195">MEPKWLTWAKELQAISQSGLTYTKDVYDKERFEEIRRISTEMMAHQTGMDTEKIKALFANETGYATPKVDIRAVVFKENKLLMVKEKSDGKWSLPGGWGDIGLSPGEVAVKEVKEESGFEVEPLKLLAVFDKKRHPHPPSAYHTYKLFIQCEITGGKGIEGVETSDVGFFPENGLPPLSLARNTESQIRQAFRRVNNPDTPVYFD</sequence>
<reference evidence="3 4" key="1">
    <citation type="submission" date="2018-10" db="EMBL/GenBank/DDBJ databases">
        <title>Bacillus Keqinensis sp. nov., a moderately halophilic bacterium isolated from a saline-alkaline lake.</title>
        <authorList>
            <person name="Wang H."/>
        </authorList>
    </citation>
    <scope>NUCLEOTIDE SEQUENCE [LARGE SCALE GENOMIC DNA]</scope>
    <source>
        <strain evidence="3 4">KQ-3</strain>
    </source>
</reference>
<accession>A0A3M7TL23</accession>
<comment type="caution">
    <text evidence="3">The sequence shown here is derived from an EMBL/GenBank/DDBJ whole genome shotgun (WGS) entry which is preliminary data.</text>
</comment>
<evidence type="ECO:0000259" key="2">
    <source>
        <dbReference type="PROSITE" id="PS51462"/>
    </source>
</evidence>
<dbReference type="RefSeq" id="WP_122901683.1">
    <property type="nucleotide sequence ID" value="NZ_RHIB01000004.1"/>
</dbReference>
<dbReference type="Gene3D" id="6.10.250.1120">
    <property type="match status" value="1"/>
</dbReference>
<dbReference type="Gene3D" id="3.90.79.10">
    <property type="entry name" value="Nucleoside Triphosphate Pyrophosphohydrolase"/>
    <property type="match status" value="1"/>
</dbReference>
<comment type="similarity">
    <text evidence="1">Belongs to the Nudix hydrolase family.</text>
</comment>
<dbReference type="PROSITE" id="PS51462">
    <property type="entry name" value="NUDIX"/>
    <property type="match status" value="1"/>
</dbReference>
<dbReference type="Pfam" id="PF12535">
    <property type="entry name" value="Nudix_N"/>
    <property type="match status" value="1"/>
</dbReference>